<keyword evidence="2" id="KW-1185">Reference proteome</keyword>
<dbReference type="RefSeq" id="WP_174495880.1">
    <property type="nucleotide sequence ID" value="NZ_CADDWK010000004.1"/>
</dbReference>
<proteinExistence type="predicted"/>
<dbReference type="Pfam" id="PF10970">
    <property type="entry name" value="GerPE"/>
    <property type="match status" value="1"/>
</dbReference>
<dbReference type="InterPro" id="IPR024496">
    <property type="entry name" value="Spore_germ_GerPE"/>
</dbReference>
<comment type="caution">
    <text evidence="1">The sequence shown here is derived from an EMBL/GenBank/DDBJ whole genome shotgun (WGS) entry which is preliminary data.</text>
</comment>
<dbReference type="EMBL" id="JACHGH010000004">
    <property type="protein sequence ID" value="MBB6452997.1"/>
    <property type="molecule type" value="Genomic_DNA"/>
</dbReference>
<protein>
    <submittedName>
        <fullName evidence="1">Spore germination protein PE</fullName>
    </submittedName>
</protein>
<evidence type="ECO:0000313" key="2">
    <source>
        <dbReference type="Proteomes" id="UP000581688"/>
    </source>
</evidence>
<evidence type="ECO:0000313" key="1">
    <source>
        <dbReference type="EMBL" id="MBB6452997.1"/>
    </source>
</evidence>
<accession>A0A841Q3N5</accession>
<reference evidence="1 2" key="1">
    <citation type="submission" date="2020-08" db="EMBL/GenBank/DDBJ databases">
        <title>Genomic Encyclopedia of Type Strains, Phase IV (KMG-IV): sequencing the most valuable type-strain genomes for metagenomic binning, comparative biology and taxonomic classification.</title>
        <authorList>
            <person name="Goeker M."/>
        </authorList>
    </citation>
    <scope>NUCLEOTIDE SEQUENCE [LARGE SCALE GENOMIC DNA]</scope>
    <source>
        <strain evidence="1 2">DSM 19612</strain>
    </source>
</reference>
<organism evidence="1 2">
    <name type="scientific">Salirhabdus euzebyi</name>
    <dbReference type="NCBI Taxonomy" id="394506"/>
    <lineage>
        <taxon>Bacteria</taxon>
        <taxon>Bacillati</taxon>
        <taxon>Bacillota</taxon>
        <taxon>Bacilli</taxon>
        <taxon>Bacillales</taxon>
        <taxon>Bacillaceae</taxon>
        <taxon>Salirhabdus</taxon>
    </lineage>
</organism>
<gene>
    <name evidence="1" type="ORF">HNQ94_001445</name>
</gene>
<dbReference type="Proteomes" id="UP000581688">
    <property type="component" value="Unassembled WGS sequence"/>
</dbReference>
<dbReference type="AlphaFoldDB" id="A0A841Q3N5"/>
<name>A0A841Q3N5_9BACI</name>
<sequence>MIRNSNVTNIYINACSYSSIIQLGDAVRADPYLRAIAVQREGAFFDAEDFPYEEYSIFTRPFTEMESIVPLSQAHIHHEPKINVHAIDMEGVSGSSIVQVGSLKDIDAKSRIKHIRILARET</sequence>